<keyword evidence="1" id="KW-1133">Transmembrane helix</keyword>
<protein>
    <submittedName>
        <fullName evidence="2">Uncharacterized protein</fullName>
    </submittedName>
</protein>
<evidence type="ECO:0000256" key="1">
    <source>
        <dbReference type="SAM" id="Phobius"/>
    </source>
</evidence>
<comment type="caution">
    <text evidence="2">The sequence shown here is derived from an EMBL/GenBank/DDBJ whole genome shotgun (WGS) entry which is preliminary data.</text>
</comment>
<gene>
    <name evidence="2" type="ORF">CEXT_458101</name>
</gene>
<keyword evidence="1" id="KW-0812">Transmembrane</keyword>
<accession>A0AAV4WUF6</accession>
<feature type="transmembrane region" description="Helical" evidence="1">
    <location>
        <begin position="6"/>
        <end position="26"/>
    </location>
</feature>
<dbReference type="AlphaFoldDB" id="A0AAV4WUF6"/>
<evidence type="ECO:0000313" key="2">
    <source>
        <dbReference type="EMBL" id="GIY86126.1"/>
    </source>
</evidence>
<name>A0AAV4WUF6_CAEEX</name>
<sequence>MHLNPPFYPIPSLPLFSSFLVLSILGRRRRKNIMRMKTEREGDKNSIIAFLLTTYFGRSELLLEEFDYPSSPPPPCKKADHP</sequence>
<reference evidence="2 3" key="1">
    <citation type="submission" date="2021-06" db="EMBL/GenBank/DDBJ databases">
        <title>Caerostris extrusa draft genome.</title>
        <authorList>
            <person name="Kono N."/>
            <person name="Arakawa K."/>
        </authorList>
    </citation>
    <scope>NUCLEOTIDE SEQUENCE [LARGE SCALE GENOMIC DNA]</scope>
</reference>
<dbReference type="EMBL" id="BPLR01016743">
    <property type="protein sequence ID" value="GIY86126.1"/>
    <property type="molecule type" value="Genomic_DNA"/>
</dbReference>
<keyword evidence="3" id="KW-1185">Reference proteome</keyword>
<keyword evidence="1" id="KW-0472">Membrane</keyword>
<organism evidence="2 3">
    <name type="scientific">Caerostris extrusa</name>
    <name type="common">Bark spider</name>
    <name type="synonym">Caerostris bankana</name>
    <dbReference type="NCBI Taxonomy" id="172846"/>
    <lineage>
        <taxon>Eukaryota</taxon>
        <taxon>Metazoa</taxon>
        <taxon>Ecdysozoa</taxon>
        <taxon>Arthropoda</taxon>
        <taxon>Chelicerata</taxon>
        <taxon>Arachnida</taxon>
        <taxon>Araneae</taxon>
        <taxon>Araneomorphae</taxon>
        <taxon>Entelegynae</taxon>
        <taxon>Araneoidea</taxon>
        <taxon>Araneidae</taxon>
        <taxon>Caerostris</taxon>
    </lineage>
</organism>
<proteinExistence type="predicted"/>
<dbReference type="Proteomes" id="UP001054945">
    <property type="component" value="Unassembled WGS sequence"/>
</dbReference>
<evidence type="ECO:0000313" key="3">
    <source>
        <dbReference type="Proteomes" id="UP001054945"/>
    </source>
</evidence>